<dbReference type="RefSeq" id="XP_022305584.1">
    <property type="nucleotide sequence ID" value="XM_022449876.1"/>
</dbReference>
<dbReference type="PANTHER" id="PTHR46448:SF1">
    <property type="entry name" value="PROTEIN KINASE DOMAIN-CONTAINING PROTEIN"/>
    <property type="match status" value="1"/>
</dbReference>
<dbReference type="GeneID" id="111112400"/>
<dbReference type="GO" id="GO:0005576">
    <property type="term" value="C:extracellular region"/>
    <property type="evidence" value="ECO:0007669"/>
    <property type="project" value="TreeGrafter"/>
</dbReference>
<protein>
    <submittedName>
        <fullName evidence="4 5">Extracellular tyrosine-protein kinase PKDCC-like</fullName>
    </submittedName>
</protein>
<accession>A0A8B8BRL2</accession>
<dbReference type="GO" id="GO:0004715">
    <property type="term" value="F:non-membrane spanning protein tyrosine kinase activity"/>
    <property type="evidence" value="ECO:0007669"/>
    <property type="project" value="InterPro"/>
</dbReference>
<evidence type="ECO:0000313" key="6">
    <source>
        <dbReference type="RefSeq" id="XP_022305582.1"/>
    </source>
</evidence>
<dbReference type="GO" id="GO:0001501">
    <property type="term" value="P:skeletal system development"/>
    <property type="evidence" value="ECO:0007669"/>
    <property type="project" value="TreeGrafter"/>
</dbReference>
<evidence type="ECO:0000259" key="2">
    <source>
        <dbReference type="PROSITE" id="PS50011"/>
    </source>
</evidence>
<evidence type="ECO:0000313" key="9">
    <source>
        <dbReference type="RefSeq" id="XP_022305585.1"/>
    </source>
</evidence>
<evidence type="ECO:0000313" key="8">
    <source>
        <dbReference type="RefSeq" id="XP_022305584.1"/>
    </source>
</evidence>
<evidence type="ECO:0000313" key="4">
    <source>
        <dbReference type="RefSeq" id="XP_022305579.1"/>
    </source>
</evidence>
<dbReference type="PROSITE" id="PS50011">
    <property type="entry name" value="PROTEIN_KINASE_DOM"/>
    <property type="match status" value="1"/>
</dbReference>
<dbReference type="GO" id="GO:0005524">
    <property type="term" value="F:ATP binding"/>
    <property type="evidence" value="ECO:0007669"/>
    <property type="project" value="InterPro"/>
</dbReference>
<dbReference type="RefSeq" id="XP_022305585.1">
    <property type="nucleotide sequence ID" value="XM_022449877.1"/>
</dbReference>
<dbReference type="InterPro" id="IPR001245">
    <property type="entry name" value="Ser-Thr/Tyr_kinase_cat_dom"/>
</dbReference>
<evidence type="ECO:0000313" key="5">
    <source>
        <dbReference type="RefSeq" id="XP_022305581.1"/>
    </source>
</evidence>
<dbReference type="InterPro" id="IPR011009">
    <property type="entry name" value="Kinase-like_dom_sf"/>
</dbReference>
<name>A0A8B8BRL2_CRAVI</name>
<dbReference type="InterPro" id="IPR000719">
    <property type="entry name" value="Prot_kinase_dom"/>
</dbReference>
<dbReference type="Proteomes" id="UP000694844">
    <property type="component" value="Chromosome 9"/>
</dbReference>
<dbReference type="RefSeq" id="XP_022305581.1">
    <property type="nucleotide sequence ID" value="XM_022449873.1"/>
</dbReference>
<gene>
    <name evidence="4 5 6 7 8 9" type="primary">LOC111112400</name>
</gene>
<dbReference type="RefSeq" id="XP_022305579.1">
    <property type="nucleotide sequence ID" value="XM_022449871.1"/>
</dbReference>
<feature type="signal peptide" evidence="1">
    <location>
        <begin position="1"/>
        <end position="24"/>
    </location>
</feature>
<keyword evidence="1" id="KW-0732">Signal</keyword>
<evidence type="ECO:0000313" key="7">
    <source>
        <dbReference type="RefSeq" id="XP_022305583.1"/>
    </source>
</evidence>
<feature type="domain" description="Protein kinase" evidence="2">
    <location>
        <begin position="108"/>
        <end position="441"/>
    </location>
</feature>
<organism evidence="3 5">
    <name type="scientific">Crassostrea virginica</name>
    <name type="common">Eastern oyster</name>
    <dbReference type="NCBI Taxonomy" id="6565"/>
    <lineage>
        <taxon>Eukaryota</taxon>
        <taxon>Metazoa</taxon>
        <taxon>Spiralia</taxon>
        <taxon>Lophotrochozoa</taxon>
        <taxon>Mollusca</taxon>
        <taxon>Bivalvia</taxon>
        <taxon>Autobranchia</taxon>
        <taxon>Pteriomorphia</taxon>
        <taxon>Ostreida</taxon>
        <taxon>Ostreoidea</taxon>
        <taxon>Ostreidae</taxon>
        <taxon>Crassostrea</taxon>
    </lineage>
</organism>
<dbReference type="PANTHER" id="PTHR46448">
    <property type="entry name" value="PROTEIN KINASE DOMAIN-CONTAINING PROTEIN"/>
    <property type="match status" value="1"/>
</dbReference>
<dbReference type="Gene3D" id="1.10.510.10">
    <property type="entry name" value="Transferase(Phosphotransferase) domain 1"/>
    <property type="match status" value="1"/>
</dbReference>
<dbReference type="InterPro" id="IPR042983">
    <property type="entry name" value="PKDCC"/>
</dbReference>
<sequence>MVKLFRRQVSPWKLCLLSSLVVLGLNVTLHCRFEGLEGPDVPGPFDWKDLGTQAHRPLDFHGTFENRLRKLMEKSTEIGLDVSKIRKEAPMSVSYTDNLIECEDFVKITNRTYLESGWTKAVYKGYYKGRPVAIKTVDVRGHHLRSCVKKGRSHGDCYHQAAQKIVKEIVVLQAIAHENVIKVLGFCVPGPNTNIREVAMVTELGETVDLIRLLQMSWEDRFRISFDVSSIIDWMSSSNYGSLAMNDFRRQQFVLVNGSLKLSDVDDLGFGDPICDKDEDCTLHFSSSNRTQIITCKEGKCINHNEKKNLFNGGRHFTTFLLPHGAPDSLRPLVDRVVEGYSNLTMNSGQILRLMKKIRNLYTSGKYLNRARQEFSKDYQLYPASDLPGKFDYRCRLSLSGSGCTRSAYDVMEAATQCDSDPDCRGFVVTSQRTWSGRMLVHYKSGFAKPDKNSETSLYVRTTRQ</sequence>
<reference evidence="4 5" key="1">
    <citation type="submission" date="2025-04" db="UniProtKB">
        <authorList>
            <consortium name="RefSeq"/>
        </authorList>
    </citation>
    <scope>IDENTIFICATION</scope>
    <source>
        <tissue evidence="4 5">Whole sample</tissue>
    </source>
</reference>
<dbReference type="RefSeq" id="XP_022305583.1">
    <property type="nucleotide sequence ID" value="XM_022449875.1"/>
</dbReference>
<evidence type="ECO:0000313" key="3">
    <source>
        <dbReference type="Proteomes" id="UP000694844"/>
    </source>
</evidence>
<evidence type="ECO:0000256" key="1">
    <source>
        <dbReference type="SAM" id="SignalP"/>
    </source>
</evidence>
<dbReference type="SUPFAM" id="SSF56112">
    <property type="entry name" value="Protein kinase-like (PK-like)"/>
    <property type="match status" value="1"/>
</dbReference>
<dbReference type="KEGG" id="cvn:111112400"/>
<dbReference type="Pfam" id="PF07714">
    <property type="entry name" value="PK_Tyr_Ser-Thr"/>
    <property type="match status" value="1"/>
</dbReference>
<proteinExistence type="predicted"/>
<dbReference type="AlphaFoldDB" id="A0A8B8BRL2"/>
<dbReference type="OrthoDB" id="4062651at2759"/>
<keyword evidence="3" id="KW-1185">Reference proteome</keyword>
<dbReference type="RefSeq" id="XP_022305582.1">
    <property type="nucleotide sequence ID" value="XM_022449874.1"/>
</dbReference>
<feature type="chain" id="PRO_5044666072" evidence="1">
    <location>
        <begin position="25"/>
        <end position="465"/>
    </location>
</feature>